<dbReference type="SMART" id="SM00027">
    <property type="entry name" value="EH"/>
    <property type="match status" value="1"/>
</dbReference>
<dbReference type="GO" id="GO:0016197">
    <property type="term" value="P:endosomal transport"/>
    <property type="evidence" value="ECO:0007669"/>
    <property type="project" value="TreeGrafter"/>
</dbReference>
<evidence type="ECO:0000259" key="5">
    <source>
        <dbReference type="PROSITE" id="PS50222"/>
    </source>
</evidence>
<feature type="compositionally biased region" description="Low complexity" evidence="3">
    <location>
        <begin position="184"/>
        <end position="198"/>
    </location>
</feature>
<evidence type="ECO:0000259" key="4">
    <source>
        <dbReference type="PROSITE" id="PS50031"/>
    </source>
</evidence>
<dbReference type="PANTHER" id="PTHR11216">
    <property type="entry name" value="EH DOMAIN"/>
    <property type="match status" value="1"/>
</dbReference>
<dbReference type="InterPro" id="IPR000261">
    <property type="entry name" value="EH_dom"/>
</dbReference>
<dbReference type="SUPFAM" id="SSF47473">
    <property type="entry name" value="EF-hand"/>
    <property type="match status" value="1"/>
</dbReference>
<feature type="domain" description="EF-hand" evidence="5">
    <location>
        <begin position="73"/>
        <end position="108"/>
    </location>
</feature>
<dbReference type="PANTHER" id="PTHR11216:SF170">
    <property type="entry name" value="DYNAMIN ASSOCIATED PROTEIN 160, ISOFORM D"/>
    <property type="match status" value="1"/>
</dbReference>
<keyword evidence="2" id="KW-0175">Coiled coil</keyword>
<evidence type="ECO:0008006" key="7">
    <source>
        <dbReference type="Google" id="ProtNLM"/>
    </source>
</evidence>
<name>A0A7S1F2I0_NOCSC</name>
<dbReference type="InterPro" id="IPR011992">
    <property type="entry name" value="EF-hand-dom_pair"/>
</dbReference>
<dbReference type="GO" id="GO:0005886">
    <property type="term" value="C:plasma membrane"/>
    <property type="evidence" value="ECO:0007669"/>
    <property type="project" value="TreeGrafter"/>
</dbReference>
<proteinExistence type="predicted"/>
<dbReference type="PROSITE" id="PS00018">
    <property type="entry name" value="EF_HAND_1"/>
    <property type="match status" value="1"/>
</dbReference>
<dbReference type="CDD" id="cd00052">
    <property type="entry name" value="EH"/>
    <property type="match status" value="1"/>
</dbReference>
<accession>A0A7S1F2I0</accession>
<feature type="coiled-coil region" evidence="2">
    <location>
        <begin position="274"/>
        <end position="350"/>
    </location>
</feature>
<protein>
    <recommendedName>
        <fullName evidence="7">EH domain-containing protein</fullName>
    </recommendedName>
</protein>
<reference evidence="6" key="1">
    <citation type="submission" date="2021-01" db="EMBL/GenBank/DDBJ databases">
        <authorList>
            <person name="Corre E."/>
            <person name="Pelletier E."/>
            <person name="Niang G."/>
            <person name="Scheremetjew M."/>
            <person name="Finn R."/>
            <person name="Kale V."/>
            <person name="Holt S."/>
            <person name="Cochrane G."/>
            <person name="Meng A."/>
            <person name="Brown T."/>
            <person name="Cohen L."/>
        </authorList>
    </citation>
    <scope>NUCLEOTIDE SEQUENCE</scope>
</reference>
<feature type="region of interest" description="Disordered" evidence="3">
    <location>
        <begin position="139"/>
        <end position="211"/>
    </location>
</feature>
<evidence type="ECO:0000256" key="2">
    <source>
        <dbReference type="SAM" id="Coils"/>
    </source>
</evidence>
<dbReference type="GO" id="GO:0006897">
    <property type="term" value="P:endocytosis"/>
    <property type="evidence" value="ECO:0007669"/>
    <property type="project" value="TreeGrafter"/>
</dbReference>
<feature type="compositionally biased region" description="Basic residues" evidence="3">
    <location>
        <begin position="162"/>
        <end position="175"/>
    </location>
</feature>
<dbReference type="PROSITE" id="PS50222">
    <property type="entry name" value="EF_HAND_2"/>
    <property type="match status" value="1"/>
</dbReference>
<dbReference type="GO" id="GO:0005509">
    <property type="term" value="F:calcium ion binding"/>
    <property type="evidence" value="ECO:0007669"/>
    <property type="project" value="InterPro"/>
</dbReference>
<feature type="region of interest" description="Disordered" evidence="3">
    <location>
        <begin position="472"/>
        <end position="517"/>
    </location>
</feature>
<feature type="compositionally biased region" description="Basic and acidic residues" evidence="3">
    <location>
        <begin position="544"/>
        <end position="587"/>
    </location>
</feature>
<feature type="compositionally biased region" description="Polar residues" evidence="3">
    <location>
        <begin position="150"/>
        <end position="161"/>
    </location>
</feature>
<dbReference type="EMBL" id="HBFQ01021380">
    <property type="protein sequence ID" value="CAD8840591.1"/>
    <property type="molecule type" value="Transcribed_RNA"/>
</dbReference>
<evidence type="ECO:0000256" key="3">
    <source>
        <dbReference type="SAM" id="MobiDB-lite"/>
    </source>
</evidence>
<feature type="compositionally biased region" description="Polar residues" evidence="3">
    <location>
        <begin position="505"/>
        <end position="517"/>
    </location>
</feature>
<dbReference type="InterPro" id="IPR018247">
    <property type="entry name" value="EF_Hand_1_Ca_BS"/>
</dbReference>
<sequence length="605" mass="69043">MDAFTMDAYGGEAGFDGNMQWPSDTGHGENPQELGEVTDEDAQEFAHAYASARNAQGYVMPDEAQQCMAQSGLPTEILSQIWDLSDLDRDRRLSLREFVCAMYLAKQTAWGQPLPVAVQSEQQAHWAHKVERYVPGDGDFLEPKGFSPSDDFSTVDTANSGSRKRHKDKSRKKKDRRDELGNMDSSATSAFDFDSAPSQRIPDRGLDDPLEMTSTAWAPDVMRSPSRLDRFGGADDVREALPDMDAALGELALCFETLARDDSTGELSQLSGSVLEERRELKRLVERRRDCDRQHHEYQQRLNESLEQRRKVQTEVAAQQRHVAHLQEELRYLDSEVREAEDDLAVLRESSGIQGGSDRLGADPYMSRDEERHDVLSKVRSEQEMLLRDQREIHNIRTKIKALHEEKLACQTYHDDVLEKRRVAENDRGMMLTAIETERAKVGSLRSDRITMWEERCDLEHALRNLQQEQWYERQQGPPTRPHTTGNLRDDGEADSWGRTKGVPYNSNTNRPPATVNANLSDIYTKYFAPGGRYAEAERIRESRAKGVRDEGRRGDYPRREGHGFPEQDDYGRDGGHYSSPRHREDNGYSSRHHLSSGEPQFRLS</sequence>
<dbReference type="GO" id="GO:0005737">
    <property type="term" value="C:cytoplasm"/>
    <property type="evidence" value="ECO:0007669"/>
    <property type="project" value="TreeGrafter"/>
</dbReference>
<feature type="domain" description="EH" evidence="4">
    <location>
        <begin position="41"/>
        <end position="115"/>
    </location>
</feature>
<organism evidence="6">
    <name type="scientific">Noctiluca scintillans</name>
    <name type="common">Sea sparkle</name>
    <name type="synonym">Red tide dinoflagellate</name>
    <dbReference type="NCBI Taxonomy" id="2966"/>
    <lineage>
        <taxon>Eukaryota</taxon>
        <taxon>Sar</taxon>
        <taxon>Alveolata</taxon>
        <taxon>Dinophyceae</taxon>
        <taxon>Noctilucales</taxon>
        <taxon>Noctilucaceae</taxon>
        <taxon>Noctiluca</taxon>
    </lineage>
</organism>
<dbReference type="PROSITE" id="PS50031">
    <property type="entry name" value="EH"/>
    <property type="match status" value="1"/>
</dbReference>
<evidence type="ECO:0000313" key="6">
    <source>
        <dbReference type="EMBL" id="CAD8840591.1"/>
    </source>
</evidence>
<keyword evidence="1" id="KW-0106">Calcium</keyword>
<gene>
    <name evidence="6" type="ORF">NSCI0253_LOCUS14939</name>
</gene>
<dbReference type="Pfam" id="PF12763">
    <property type="entry name" value="EH"/>
    <property type="match status" value="1"/>
</dbReference>
<dbReference type="AlphaFoldDB" id="A0A7S1F2I0"/>
<evidence type="ECO:0000256" key="1">
    <source>
        <dbReference type="ARBA" id="ARBA00022837"/>
    </source>
</evidence>
<dbReference type="Gene3D" id="1.10.238.10">
    <property type="entry name" value="EF-hand"/>
    <property type="match status" value="1"/>
</dbReference>
<feature type="region of interest" description="Disordered" evidence="3">
    <location>
        <begin position="544"/>
        <end position="605"/>
    </location>
</feature>
<dbReference type="InterPro" id="IPR002048">
    <property type="entry name" value="EF_hand_dom"/>
</dbReference>